<sequence>MSLPKLELLSITSNLNGWGPSDDANHDPMAEFKDLPFQNFNRCERIGRISDWIGVERYFKKERYQDRGGYKQDVNAGSQFDYIHDTDENFQLVDSSRPQKPMQQRYRNRNALQFKKILTKDLDDRAVQTGKLKKSVAKEHMKQFKIWQKRGGNVRNQNGRPQNRKFGERVQRIKQPSVQVRSEWKIIEDLDFGRLNRLKLSSAVVGTGKDIEGRSYGSIHYYDRAVDRISPKTAVALKKIGGNFLSIPTIEDPIIEELTIAKTGNVYGTDIIIATLMSAARSVQSWDVVVRKVGNTIMFDKRGNVDTIVNAVDQLTVDETAPEPPLFDGVSINNAKELATEALYINQNFRRQVLKRSAPELYSFENKSLPLFEDYDATDFECAFKYRKFNLGNSKVTQAPITLICRTEVNGVMVGPNNEPQFMTIKAFNEWDSSLNGHVDWRKSLDTQKGSVLATEMRNNSCKIAKWALQAILAGTDCVKIGYVSRTNPQSNAQHVVLGVQNFKPIELAQNISLDVDNSWGVLKCIIDVCLAQDDGKYLLLKDPTANVVKFFSIPEETFETSDESEAFCRVTIKGKKTLAFIKMFLFTLFVFLLYPFSNGLNKTDIILGFLFPKYPIPLLDKVGFDLTGGVVPMAMDRIKELNLLNNLNFTYYVRFDECLESNATGTSLELFKETGVDVIFTSPCNMPGLRSTTMGKFLNKPTFAWGLVSTTAVTDYNMFPNIVSSVSVWQSLGHALIDVMQQFNWTRATFIFSTNLYGRCYDMYSEIMLATTLNAYQVSIVTALKLSDPPLDSEYDRFLSATKGNARIIIGCFDEDIYQRQFMLKMFDAGLSTNEYVFITVDYKRTGFYTNALDKNGNKLLFYQDSRNPPDGRDNDALVIAKKTLVLDLNGTGNGNTDYDKEVLARIKDFPFYCKSCNTSHSNISSIYSKTLYDSILLWAYLLNKTIPLYGDEVFNNALLYRQSCGDTYMGITGPMSFDSNCYRLPIIQLDGLDSNGSIQTYFNYSFINLSNFTRTSISLNNLDQTMFQNWGKTIPLNVPDCGYAENTCPVNILKDYFSQFIIVVVIVFVIIVIIVLTTIYIICLNVKKKVFEEMVWSIPYNFLEITSKSKAAITQSTFSVGSVKNDVANSLARLNHQETKRFIFLYYEGFSVSGEKHRLPVHVIFKEDKKEMVDLMKCEHSNLNKFFGMSLDGAKQLSIWKFCKRGNLYDILQTENSIFDSFFLMALVKGIANGLEYIHNHFDFHGQLTSKNVFLTDKWEVKLSNFNLKSHRYNEALSLRNKLWQAPEIIRADLSVSNQEGDIFSFAIICSEILTKLPPWNISNREESLEELIYLIKRGGVDPVRPSLVMSPNVEINPGMLALVKDCWVENPKNRPTILQVQKLIHAFSVKGSANLMDHVFQLLEEYSITLKDEVAQRSKELLVEQKKCDLLLSKMLPPEIAYKLKMGKAVPAEEFESITVMFTDIVKFTSIANSSTPLQLINFVNEIFTIFDNIIEMGDTYKVEAIADGYLVVSGLPKRNDDHSLKIIELALKLIEACNDYKISHLPNEKVSIRVGANTGSCVGSVVGLSMPRFCLFGDTVNTASRMESNGQMGKIHITQTCHDHLETFNRYDMESRGEILIKGKGLMETYFCSSKRRNTIF</sequence>
<dbReference type="Proteomes" id="UP000095286">
    <property type="component" value="Unplaced"/>
</dbReference>
<proteinExistence type="predicted"/>
<evidence type="ECO:0000313" key="2">
    <source>
        <dbReference type="WBParaSite" id="RSKR_0000454800.1"/>
    </source>
</evidence>
<dbReference type="WBParaSite" id="RSKR_0000454800.1">
    <property type="protein sequence ID" value="RSKR_0000454800.1"/>
    <property type="gene ID" value="RSKR_0000454800"/>
</dbReference>
<name>A0AC35TV38_9BILA</name>
<reference evidence="2" key="1">
    <citation type="submission" date="2016-11" db="UniProtKB">
        <authorList>
            <consortium name="WormBaseParasite"/>
        </authorList>
    </citation>
    <scope>IDENTIFICATION</scope>
    <source>
        <strain evidence="2">KR3021</strain>
    </source>
</reference>
<protein>
    <submittedName>
        <fullName evidence="2">Guanylate cyclase</fullName>
    </submittedName>
</protein>
<accession>A0AC35TV38</accession>
<evidence type="ECO:0000313" key="1">
    <source>
        <dbReference type="Proteomes" id="UP000095286"/>
    </source>
</evidence>
<organism evidence="1 2">
    <name type="scientific">Rhabditophanes sp. KR3021</name>
    <dbReference type="NCBI Taxonomy" id="114890"/>
    <lineage>
        <taxon>Eukaryota</taxon>
        <taxon>Metazoa</taxon>
        <taxon>Ecdysozoa</taxon>
        <taxon>Nematoda</taxon>
        <taxon>Chromadorea</taxon>
        <taxon>Rhabditida</taxon>
        <taxon>Tylenchina</taxon>
        <taxon>Panagrolaimomorpha</taxon>
        <taxon>Strongyloidoidea</taxon>
        <taxon>Alloionematidae</taxon>
        <taxon>Rhabditophanes</taxon>
    </lineage>
</organism>